<gene>
    <name evidence="1" type="ORF">BL240_28180</name>
</gene>
<dbReference type="Gene3D" id="3.40.190.10">
    <property type="entry name" value="Periplasmic binding protein-like II"/>
    <property type="match status" value="2"/>
</dbReference>
<proteinExistence type="predicted"/>
<dbReference type="SUPFAM" id="SSF53850">
    <property type="entry name" value="Periplasmic binding protein-like II"/>
    <property type="match status" value="1"/>
</dbReference>
<organism evidence="1 2">
    <name type="scientific">Pseudomonas putida</name>
    <name type="common">Arthrobacter siderocapsulatus</name>
    <dbReference type="NCBI Taxonomy" id="303"/>
    <lineage>
        <taxon>Bacteria</taxon>
        <taxon>Pseudomonadati</taxon>
        <taxon>Pseudomonadota</taxon>
        <taxon>Gammaproteobacteria</taxon>
        <taxon>Pseudomonadales</taxon>
        <taxon>Pseudomonadaceae</taxon>
        <taxon>Pseudomonas</taxon>
    </lineage>
</organism>
<sequence length="59" mass="6757">MGYPNGNKDATALIDTPLRDNPALYPSKEIMSPLYPLETLPLRLERVRRRSWTKIKTGT</sequence>
<accession>A0A1L5PY61</accession>
<dbReference type="RefSeq" id="WP_075046802.1">
    <property type="nucleotide sequence ID" value="NZ_CP018743.1"/>
</dbReference>
<dbReference type="Proteomes" id="UP000185146">
    <property type="component" value="Chromosome"/>
</dbReference>
<evidence type="ECO:0000313" key="2">
    <source>
        <dbReference type="Proteomes" id="UP000185146"/>
    </source>
</evidence>
<dbReference type="AlphaFoldDB" id="A0A1L5PY61"/>
<protein>
    <submittedName>
        <fullName evidence="1">Uncharacterized protein</fullName>
    </submittedName>
</protein>
<dbReference type="EMBL" id="CP018743">
    <property type="protein sequence ID" value="APO85118.1"/>
    <property type="molecule type" value="Genomic_DNA"/>
</dbReference>
<reference evidence="1 2" key="1">
    <citation type="submission" date="2016-12" db="EMBL/GenBank/DDBJ databases">
        <title>Draft Genome Sequence of Mercury Resistant Pseudomonas DRA525.</title>
        <authorList>
            <person name="Drace K.M."/>
        </authorList>
    </citation>
    <scope>NUCLEOTIDE SEQUENCE [LARGE SCALE GENOMIC DNA]</scope>
    <source>
        <strain evidence="1 2">DRA525</strain>
    </source>
</reference>
<evidence type="ECO:0000313" key="1">
    <source>
        <dbReference type="EMBL" id="APO85118.1"/>
    </source>
</evidence>
<name>A0A1L5PY61_PSEPU</name>